<dbReference type="CDD" id="cd02440">
    <property type="entry name" value="AdoMet_MTases"/>
    <property type="match status" value="1"/>
</dbReference>
<feature type="domain" description="Methyltransferase" evidence="1">
    <location>
        <begin position="58"/>
        <end position="148"/>
    </location>
</feature>
<dbReference type="GO" id="GO:0032259">
    <property type="term" value="P:methylation"/>
    <property type="evidence" value="ECO:0007669"/>
    <property type="project" value="UniProtKB-KW"/>
</dbReference>
<dbReference type="Gene3D" id="3.40.50.150">
    <property type="entry name" value="Vaccinia Virus protein VP39"/>
    <property type="match status" value="1"/>
</dbReference>
<name>A0AAU7JNF6_9MICO</name>
<organism evidence="2">
    <name type="scientific">Pedococcus sp. KACC 23699</name>
    <dbReference type="NCBI Taxonomy" id="3149228"/>
    <lineage>
        <taxon>Bacteria</taxon>
        <taxon>Bacillati</taxon>
        <taxon>Actinomycetota</taxon>
        <taxon>Actinomycetes</taxon>
        <taxon>Micrococcales</taxon>
        <taxon>Intrasporangiaceae</taxon>
        <taxon>Pedococcus</taxon>
    </lineage>
</organism>
<keyword evidence="2" id="KW-0489">Methyltransferase</keyword>
<accession>A0AAU7JNF6</accession>
<keyword evidence="2" id="KW-0808">Transferase</keyword>
<gene>
    <name evidence="2" type="ORF">ABEG17_10055</name>
</gene>
<dbReference type="InterPro" id="IPR050508">
    <property type="entry name" value="Methyltransf_Superfamily"/>
</dbReference>
<dbReference type="SUPFAM" id="SSF53335">
    <property type="entry name" value="S-adenosyl-L-methionine-dependent methyltransferases"/>
    <property type="match status" value="1"/>
</dbReference>
<reference evidence="2" key="1">
    <citation type="submission" date="2024-05" db="EMBL/GenBank/DDBJ databases">
        <authorList>
            <person name="Kim S."/>
            <person name="Heo J."/>
            <person name="Choi H."/>
            <person name="Choi Y."/>
            <person name="Kwon S.-W."/>
            <person name="Kim Y."/>
        </authorList>
    </citation>
    <scope>NUCLEOTIDE SEQUENCE</scope>
    <source>
        <strain evidence="2">KACC 23699</strain>
    </source>
</reference>
<protein>
    <submittedName>
        <fullName evidence="2">Class I SAM-dependent methyltransferase</fullName>
        <ecNumber evidence="2">2.1.-.-</ecNumber>
    </submittedName>
</protein>
<dbReference type="PANTHER" id="PTHR42912">
    <property type="entry name" value="METHYLTRANSFERASE"/>
    <property type="match status" value="1"/>
</dbReference>
<sequence length="220" mass="23283">MPSTTPDPFAVEVVRHAYDTVAGTYATHLPDTRAEAPIDLAMVDSFIEAVGTGDAAAVLDAGCGTGRMSRYLADRGCAVQGVDLSLGMVAEACRAHPDLPFAVAPLNDLPFEDDQFAGVLLWYSTIHTAPSGQAAIFAEVARVLRPGGHVLVGFQSGQGVREVVSYRRFGHDVSLHRHLFTADEVASHLAAAGLTEVCRMQRAPVGREADGQAMVLARAD</sequence>
<dbReference type="Pfam" id="PF13649">
    <property type="entry name" value="Methyltransf_25"/>
    <property type="match status" value="1"/>
</dbReference>
<dbReference type="InterPro" id="IPR041698">
    <property type="entry name" value="Methyltransf_25"/>
</dbReference>
<dbReference type="AlphaFoldDB" id="A0AAU7JNF6"/>
<dbReference type="GO" id="GO:0008168">
    <property type="term" value="F:methyltransferase activity"/>
    <property type="evidence" value="ECO:0007669"/>
    <property type="project" value="UniProtKB-KW"/>
</dbReference>
<dbReference type="InterPro" id="IPR029063">
    <property type="entry name" value="SAM-dependent_MTases_sf"/>
</dbReference>
<evidence type="ECO:0000313" key="2">
    <source>
        <dbReference type="EMBL" id="XBO41938.1"/>
    </source>
</evidence>
<dbReference type="EC" id="2.1.-.-" evidence="2"/>
<dbReference type="RefSeq" id="WP_406829338.1">
    <property type="nucleotide sequence ID" value="NZ_CP157483.1"/>
</dbReference>
<dbReference type="EMBL" id="CP157483">
    <property type="protein sequence ID" value="XBO41938.1"/>
    <property type="molecule type" value="Genomic_DNA"/>
</dbReference>
<proteinExistence type="predicted"/>
<evidence type="ECO:0000259" key="1">
    <source>
        <dbReference type="Pfam" id="PF13649"/>
    </source>
</evidence>